<accession>A7NMN4</accession>
<evidence type="ECO:0000256" key="4">
    <source>
        <dbReference type="ARBA" id="ARBA00022840"/>
    </source>
</evidence>
<dbReference type="HOGENOM" id="CLU_000604_1_2_0"/>
<evidence type="ECO:0000256" key="5">
    <source>
        <dbReference type="SAM" id="MobiDB-lite"/>
    </source>
</evidence>
<feature type="region of interest" description="Disordered" evidence="5">
    <location>
        <begin position="299"/>
        <end position="319"/>
    </location>
</feature>
<proteinExistence type="inferred from homology"/>
<evidence type="ECO:0000259" key="6">
    <source>
        <dbReference type="PROSITE" id="PS50893"/>
    </source>
</evidence>
<dbReference type="GO" id="GO:0016887">
    <property type="term" value="F:ATP hydrolysis activity"/>
    <property type="evidence" value="ECO:0007669"/>
    <property type="project" value="InterPro"/>
</dbReference>
<dbReference type="eggNOG" id="COG1131">
    <property type="taxonomic scope" value="Bacteria"/>
</dbReference>
<dbReference type="EMBL" id="CP000804">
    <property type="protein sequence ID" value="ABU58805.1"/>
    <property type="molecule type" value="Genomic_DNA"/>
</dbReference>
<evidence type="ECO:0000313" key="8">
    <source>
        <dbReference type="Proteomes" id="UP000000263"/>
    </source>
</evidence>
<dbReference type="Pfam" id="PF00005">
    <property type="entry name" value="ABC_tran"/>
    <property type="match status" value="1"/>
</dbReference>
<dbReference type="SMART" id="SM00382">
    <property type="entry name" value="AAA"/>
    <property type="match status" value="1"/>
</dbReference>
<evidence type="ECO:0000256" key="2">
    <source>
        <dbReference type="ARBA" id="ARBA00022448"/>
    </source>
</evidence>
<dbReference type="PROSITE" id="PS50893">
    <property type="entry name" value="ABC_TRANSPORTER_2"/>
    <property type="match status" value="1"/>
</dbReference>
<comment type="similarity">
    <text evidence="1">Belongs to the ABC transporter superfamily.</text>
</comment>
<gene>
    <name evidence="7" type="ordered locus">Rcas_2734</name>
</gene>
<evidence type="ECO:0000256" key="3">
    <source>
        <dbReference type="ARBA" id="ARBA00022741"/>
    </source>
</evidence>
<reference evidence="7 8" key="1">
    <citation type="submission" date="2007-08" db="EMBL/GenBank/DDBJ databases">
        <title>Complete sequence of Roseiflexus castenholzii DSM 13941.</title>
        <authorList>
            <consortium name="US DOE Joint Genome Institute"/>
            <person name="Copeland A."/>
            <person name="Lucas S."/>
            <person name="Lapidus A."/>
            <person name="Barry K."/>
            <person name="Glavina del Rio T."/>
            <person name="Dalin E."/>
            <person name="Tice H."/>
            <person name="Pitluck S."/>
            <person name="Thompson L.S."/>
            <person name="Brettin T."/>
            <person name="Bruce D."/>
            <person name="Detter J.C."/>
            <person name="Han C."/>
            <person name="Tapia R."/>
            <person name="Schmutz J."/>
            <person name="Larimer F."/>
            <person name="Land M."/>
            <person name="Hauser L."/>
            <person name="Kyrpides N."/>
            <person name="Mikhailova N."/>
            <person name="Bryant D.A."/>
            <person name="Hanada S."/>
            <person name="Tsukatani Y."/>
            <person name="Richardson P."/>
        </authorList>
    </citation>
    <scope>NUCLEOTIDE SEQUENCE [LARGE SCALE GENOMIC DNA]</scope>
    <source>
        <strain evidence="8">DSM 13941 / HLO8</strain>
    </source>
</reference>
<keyword evidence="4" id="KW-0067">ATP-binding</keyword>
<sequence>MDVIELDEVHKSYDGVPVLRGVSLRVSQGAVYGVLGPHGAGKTTLIHLTTGFLRPDRGVVRMFGSDDVQRADGRVGYVPERSRYHTRYTVREYLWYVGRFSGLSGATLRRRVAAEIDACGLTGVADRLVGALSRGMVQRVGFAQALLSEPELLLIDEPTAGLDPEGQRDIIDLLVAIRQRGCAILMTTHFLDEVDLLCDRIGILHGGRIVAEAETRTLHRPARSIAITVTDLPPATATALSALSSAIQCNRHEIVLNPNTPELQAQVLRVLLDHGVSIVTLAPRRHPIEEFYLDAVRGDTRRDGASDAPPPGPSGMGDTLLRELLHQEEQRIHASEERTRL</sequence>
<dbReference type="InterPro" id="IPR003593">
    <property type="entry name" value="AAA+_ATPase"/>
</dbReference>
<dbReference type="OrthoDB" id="9809205at2"/>
<keyword evidence="2" id="KW-0813">Transport</keyword>
<dbReference type="InterPro" id="IPR003439">
    <property type="entry name" value="ABC_transporter-like_ATP-bd"/>
</dbReference>
<dbReference type="Proteomes" id="UP000000263">
    <property type="component" value="Chromosome"/>
</dbReference>
<dbReference type="STRING" id="383372.Rcas_2734"/>
<evidence type="ECO:0000313" key="7">
    <source>
        <dbReference type="EMBL" id="ABU58805.1"/>
    </source>
</evidence>
<dbReference type="InterPro" id="IPR027417">
    <property type="entry name" value="P-loop_NTPase"/>
</dbReference>
<dbReference type="GO" id="GO:0005524">
    <property type="term" value="F:ATP binding"/>
    <property type="evidence" value="ECO:0007669"/>
    <property type="project" value="UniProtKB-KW"/>
</dbReference>
<dbReference type="RefSeq" id="WP_012121229.1">
    <property type="nucleotide sequence ID" value="NC_009767.1"/>
</dbReference>
<dbReference type="Gene3D" id="3.40.50.300">
    <property type="entry name" value="P-loop containing nucleotide triphosphate hydrolases"/>
    <property type="match status" value="1"/>
</dbReference>
<evidence type="ECO:0000256" key="1">
    <source>
        <dbReference type="ARBA" id="ARBA00005417"/>
    </source>
</evidence>
<dbReference type="AlphaFoldDB" id="A7NMN4"/>
<dbReference type="KEGG" id="rca:Rcas_2734"/>
<protein>
    <submittedName>
        <fullName evidence="7">ABC transporter related</fullName>
    </submittedName>
</protein>
<dbReference type="PANTHER" id="PTHR43335">
    <property type="entry name" value="ABC TRANSPORTER, ATP-BINDING PROTEIN"/>
    <property type="match status" value="1"/>
</dbReference>
<dbReference type="PANTHER" id="PTHR43335:SF11">
    <property type="entry name" value="ABC TRANSPORTER RELATED"/>
    <property type="match status" value="1"/>
</dbReference>
<dbReference type="CDD" id="cd03230">
    <property type="entry name" value="ABC_DR_subfamily_A"/>
    <property type="match status" value="1"/>
</dbReference>
<dbReference type="SUPFAM" id="SSF52540">
    <property type="entry name" value="P-loop containing nucleoside triphosphate hydrolases"/>
    <property type="match status" value="1"/>
</dbReference>
<organism evidence="7 8">
    <name type="scientific">Roseiflexus castenholzii (strain DSM 13941 / HLO8)</name>
    <dbReference type="NCBI Taxonomy" id="383372"/>
    <lineage>
        <taxon>Bacteria</taxon>
        <taxon>Bacillati</taxon>
        <taxon>Chloroflexota</taxon>
        <taxon>Chloroflexia</taxon>
        <taxon>Chloroflexales</taxon>
        <taxon>Roseiflexineae</taxon>
        <taxon>Roseiflexaceae</taxon>
        <taxon>Roseiflexus</taxon>
    </lineage>
</organism>
<keyword evidence="3" id="KW-0547">Nucleotide-binding</keyword>
<feature type="domain" description="ABC transporter" evidence="6">
    <location>
        <begin position="4"/>
        <end position="231"/>
    </location>
</feature>
<name>A7NMN4_ROSCS</name>
<keyword evidence="8" id="KW-1185">Reference proteome</keyword>